<evidence type="ECO:0000313" key="3">
    <source>
        <dbReference type="Proteomes" id="UP000299102"/>
    </source>
</evidence>
<keyword evidence="1" id="KW-0472">Membrane</keyword>
<keyword evidence="3" id="KW-1185">Reference proteome</keyword>
<keyword evidence="1" id="KW-1133">Transmembrane helix</keyword>
<accession>A0A4C1TWU6</accession>
<dbReference type="Proteomes" id="UP000299102">
    <property type="component" value="Unassembled WGS sequence"/>
</dbReference>
<proteinExistence type="predicted"/>
<dbReference type="EMBL" id="BGZK01000097">
    <property type="protein sequence ID" value="GBP18487.1"/>
    <property type="molecule type" value="Genomic_DNA"/>
</dbReference>
<feature type="transmembrane region" description="Helical" evidence="1">
    <location>
        <begin position="45"/>
        <end position="64"/>
    </location>
</feature>
<reference evidence="2 3" key="1">
    <citation type="journal article" date="2019" name="Commun. Biol.">
        <title>The bagworm genome reveals a unique fibroin gene that provides high tensile strength.</title>
        <authorList>
            <person name="Kono N."/>
            <person name="Nakamura H."/>
            <person name="Ohtoshi R."/>
            <person name="Tomita M."/>
            <person name="Numata K."/>
            <person name="Arakawa K."/>
        </authorList>
    </citation>
    <scope>NUCLEOTIDE SEQUENCE [LARGE SCALE GENOMIC DNA]</scope>
</reference>
<protein>
    <submittedName>
        <fullName evidence="2">Uncharacterized protein</fullName>
    </submittedName>
</protein>
<evidence type="ECO:0000256" key="1">
    <source>
        <dbReference type="SAM" id="Phobius"/>
    </source>
</evidence>
<name>A0A4C1TWU6_EUMVA</name>
<evidence type="ECO:0000313" key="2">
    <source>
        <dbReference type="EMBL" id="GBP18487.1"/>
    </source>
</evidence>
<gene>
    <name evidence="2" type="ORF">EVAR_93892_1</name>
</gene>
<organism evidence="2 3">
    <name type="scientific">Eumeta variegata</name>
    <name type="common">Bagworm moth</name>
    <name type="synonym">Eumeta japonica</name>
    <dbReference type="NCBI Taxonomy" id="151549"/>
    <lineage>
        <taxon>Eukaryota</taxon>
        <taxon>Metazoa</taxon>
        <taxon>Ecdysozoa</taxon>
        <taxon>Arthropoda</taxon>
        <taxon>Hexapoda</taxon>
        <taxon>Insecta</taxon>
        <taxon>Pterygota</taxon>
        <taxon>Neoptera</taxon>
        <taxon>Endopterygota</taxon>
        <taxon>Lepidoptera</taxon>
        <taxon>Glossata</taxon>
        <taxon>Ditrysia</taxon>
        <taxon>Tineoidea</taxon>
        <taxon>Psychidae</taxon>
        <taxon>Oiketicinae</taxon>
        <taxon>Eumeta</taxon>
    </lineage>
</organism>
<keyword evidence="1" id="KW-0812">Transmembrane</keyword>
<comment type="caution">
    <text evidence="2">The sequence shown here is derived from an EMBL/GenBank/DDBJ whole genome shotgun (WGS) entry which is preliminary data.</text>
</comment>
<sequence length="102" mass="11320">MLGQPSRAPCRTLRVGALRSEPRTVRTLLAGKILIFSPGLSVGEFWTTVCQVLFTYLLMVGLYFRLRDSDLKLSVLVYYYQGLLTTAMKRTVACDLTANVGG</sequence>
<dbReference type="AlphaFoldDB" id="A0A4C1TWU6"/>